<dbReference type="Pfam" id="PF04628">
    <property type="entry name" value="Sedlin_N"/>
    <property type="match status" value="1"/>
</dbReference>
<evidence type="ECO:0000313" key="1">
    <source>
        <dbReference type="EMBL" id="KNC71762.1"/>
    </source>
</evidence>
<protein>
    <recommendedName>
        <fullName evidence="3">Trafficking protein particle complex subunit 2</fullName>
    </recommendedName>
</protein>
<dbReference type="CDD" id="cd14825">
    <property type="entry name" value="TRAPPC2_sedlin"/>
    <property type="match status" value="1"/>
</dbReference>
<dbReference type="Gene3D" id="3.30.450.70">
    <property type="match status" value="1"/>
</dbReference>
<feature type="non-terminal residue" evidence="1">
    <location>
        <position position="83"/>
    </location>
</feature>
<dbReference type="GO" id="GO:0006888">
    <property type="term" value="P:endoplasmic reticulum to Golgi vesicle-mediated transport"/>
    <property type="evidence" value="ECO:0007669"/>
    <property type="project" value="InterPro"/>
</dbReference>
<dbReference type="InterPro" id="IPR006722">
    <property type="entry name" value="Sedlin"/>
</dbReference>
<dbReference type="eggNOG" id="KOG3487">
    <property type="taxonomic scope" value="Eukaryota"/>
</dbReference>
<dbReference type="AlphaFoldDB" id="A0A0L0F4X4"/>
<dbReference type="EMBL" id="KQ248173">
    <property type="protein sequence ID" value="KNC71762.1"/>
    <property type="molecule type" value="Genomic_DNA"/>
</dbReference>
<reference evidence="1 2" key="1">
    <citation type="submission" date="2011-02" db="EMBL/GenBank/DDBJ databases">
        <title>The Genome Sequence of Sphaeroforma arctica JP610.</title>
        <authorList>
            <consortium name="The Broad Institute Genome Sequencing Platform"/>
            <person name="Russ C."/>
            <person name="Cuomo C."/>
            <person name="Young S.K."/>
            <person name="Zeng Q."/>
            <person name="Gargeya S."/>
            <person name="Alvarado L."/>
            <person name="Berlin A."/>
            <person name="Chapman S.B."/>
            <person name="Chen Z."/>
            <person name="Freedman E."/>
            <person name="Gellesch M."/>
            <person name="Goldberg J."/>
            <person name="Griggs A."/>
            <person name="Gujja S."/>
            <person name="Heilman E."/>
            <person name="Heiman D."/>
            <person name="Howarth C."/>
            <person name="Mehta T."/>
            <person name="Neiman D."/>
            <person name="Pearson M."/>
            <person name="Roberts A."/>
            <person name="Saif S."/>
            <person name="Shea T."/>
            <person name="Shenoy N."/>
            <person name="Sisk P."/>
            <person name="Stolte C."/>
            <person name="Sykes S."/>
            <person name="White J."/>
            <person name="Yandava C."/>
            <person name="Burger G."/>
            <person name="Gray M.W."/>
            <person name="Holland P.W.H."/>
            <person name="King N."/>
            <person name="Lang F.B.F."/>
            <person name="Roger A.J."/>
            <person name="Ruiz-Trillo I."/>
            <person name="Haas B."/>
            <person name="Nusbaum C."/>
            <person name="Birren B."/>
        </authorList>
    </citation>
    <scope>NUCLEOTIDE SEQUENCE [LARGE SCALE GENOMIC DNA]</scope>
    <source>
        <strain evidence="1 2">JP610</strain>
    </source>
</reference>
<keyword evidence="2" id="KW-1185">Reference proteome</keyword>
<gene>
    <name evidence="1" type="ORF">SARC_15697</name>
</gene>
<dbReference type="GO" id="GO:0005737">
    <property type="term" value="C:cytoplasm"/>
    <property type="evidence" value="ECO:0007669"/>
    <property type="project" value="GOC"/>
</dbReference>
<organism evidence="1 2">
    <name type="scientific">Sphaeroforma arctica JP610</name>
    <dbReference type="NCBI Taxonomy" id="667725"/>
    <lineage>
        <taxon>Eukaryota</taxon>
        <taxon>Ichthyosporea</taxon>
        <taxon>Ichthyophonida</taxon>
        <taxon>Sphaeroforma</taxon>
    </lineage>
</organism>
<dbReference type="SUPFAM" id="SSF64356">
    <property type="entry name" value="SNARE-like"/>
    <property type="match status" value="1"/>
</dbReference>
<evidence type="ECO:0008006" key="3">
    <source>
        <dbReference type="Google" id="ProtNLM"/>
    </source>
</evidence>
<feature type="non-terminal residue" evidence="1">
    <location>
        <position position="1"/>
    </location>
</feature>
<dbReference type="InterPro" id="IPR011012">
    <property type="entry name" value="Longin-like_dom_sf"/>
</dbReference>
<accession>A0A0L0F4X4</accession>
<dbReference type="PANTHER" id="PTHR12403">
    <property type="entry name" value="TRAFFICKING PROTEIN PARTICLE COMPLEX SUBUNIT 2"/>
    <property type="match status" value="1"/>
</dbReference>
<dbReference type="GeneID" id="25916201"/>
<dbReference type="OrthoDB" id="10252102at2759"/>
<dbReference type="RefSeq" id="XP_014145664.1">
    <property type="nucleotide sequence ID" value="XM_014290189.1"/>
</dbReference>
<evidence type="ECO:0000313" key="2">
    <source>
        <dbReference type="Proteomes" id="UP000054560"/>
    </source>
</evidence>
<dbReference type="STRING" id="667725.A0A0L0F4X4"/>
<name>A0A0L0F4X4_9EUKA</name>
<sequence length="83" mass="9667">DADAKRDENRHLNQFIVHAGLDIVEEAVWTTANLNLRVVDKFNEWFTSAFVTAGGTKFMLLHDTRDDDNIKNFFTDVYELYVK</sequence>
<dbReference type="Proteomes" id="UP000054560">
    <property type="component" value="Unassembled WGS sequence"/>
</dbReference>
<proteinExistence type="predicted"/>